<keyword evidence="3" id="KW-1185">Reference proteome</keyword>
<keyword evidence="1" id="KW-0812">Transmembrane</keyword>
<evidence type="ECO:0000313" key="3">
    <source>
        <dbReference type="Proteomes" id="UP000280091"/>
    </source>
</evidence>
<dbReference type="AlphaFoldDB" id="A0A495S8E1"/>
<accession>A0A495S8E1</accession>
<sequence>MTQRDLNIISELLKRTNDLPDILHLRAAPIGYELTRTDEELLLDTYQKLDDILKEVAAFINVKFSGRQDYIQPWNEIDFDTKIGGFKIVTTDREHTKSAWKKGIFDLKSLIKTLINETTLLVDEEKEIKENLLFNENEWDKYYDQRLEKRADEADFFLDMIIEKGLINLDKLTVRKYFKKWFNESHDFDLQIENGDFVIEDGDFQTVPNSGKDNIPEFLKWFENEGNNFMEFLKEQGVNVKKGSKETIINSGNLIINQNSKIKKQTIKNGTEQQESNWSKANIITALVVGVATIAGVLWQIFG</sequence>
<proteinExistence type="predicted"/>
<keyword evidence="1" id="KW-0472">Membrane</keyword>
<gene>
    <name evidence="2" type="ORF">BC952_1287</name>
</gene>
<feature type="transmembrane region" description="Helical" evidence="1">
    <location>
        <begin position="283"/>
        <end position="302"/>
    </location>
</feature>
<reference evidence="2 3" key="1">
    <citation type="submission" date="2018-10" db="EMBL/GenBank/DDBJ databases">
        <title>Genomic Encyclopedia of Archaeal and Bacterial Type Strains, Phase II (KMG-II): from individual species to whole genera.</title>
        <authorList>
            <person name="Goeker M."/>
        </authorList>
    </citation>
    <scope>NUCLEOTIDE SEQUENCE [LARGE SCALE GENOMIC DNA]</scope>
    <source>
        <strain evidence="2 3">DSM 15094</strain>
    </source>
</reference>
<organism evidence="2 3">
    <name type="scientific">Flavobacterium limicola</name>
    <dbReference type="NCBI Taxonomy" id="180441"/>
    <lineage>
        <taxon>Bacteria</taxon>
        <taxon>Pseudomonadati</taxon>
        <taxon>Bacteroidota</taxon>
        <taxon>Flavobacteriia</taxon>
        <taxon>Flavobacteriales</taxon>
        <taxon>Flavobacteriaceae</taxon>
        <taxon>Flavobacterium</taxon>
    </lineage>
</organism>
<dbReference type="Proteomes" id="UP000280091">
    <property type="component" value="Unassembled WGS sequence"/>
</dbReference>
<dbReference type="OrthoDB" id="1417242at2"/>
<evidence type="ECO:0000313" key="2">
    <source>
        <dbReference type="EMBL" id="RKS95594.1"/>
    </source>
</evidence>
<dbReference type="RefSeq" id="WP_121364668.1">
    <property type="nucleotide sequence ID" value="NZ_RBXA01000001.1"/>
</dbReference>
<dbReference type="EMBL" id="RBXA01000001">
    <property type="protein sequence ID" value="RKS95594.1"/>
    <property type="molecule type" value="Genomic_DNA"/>
</dbReference>
<name>A0A495S8E1_9FLAO</name>
<evidence type="ECO:0000256" key="1">
    <source>
        <dbReference type="SAM" id="Phobius"/>
    </source>
</evidence>
<keyword evidence="1" id="KW-1133">Transmembrane helix</keyword>
<protein>
    <submittedName>
        <fullName evidence="2">Uncharacterized protein</fullName>
    </submittedName>
</protein>
<comment type="caution">
    <text evidence="2">The sequence shown here is derived from an EMBL/GenBank/DDBJ whole genome shotgun (WGS) entry which is preliminary data.</text>
</comment>